<keyword evidence="4" id="KW-1185">Reference proteome</keyword>
<dbReference type="RefSeq" id="XP_003057085.1">
    <property type="nucleotide sequence ID" value="XM_003057039.1"/>
</dbReference>
<feature type="compositionally biased region" description="Acidic residues" evidence="2">
    <location>
        <begin position="124"/>
        <end position="135"/>
    </location>
</feature>
<dbReference type="OMA" id="HPREREC"/>
<protein>
    <submittedName>
        <fullName evidence="3">Predicted protein</fullName>
    </submittedName>
</protein>
<reference evidence="3 4" key="1">
    <citation type="journal article" date="2009" name="Science">
        <title>Green evolution and dynamic adaptations revealed by genomes of the marine picoeukaryotes Micromonas.</title>
        <authorList>
            <person name="Worden A.Z."/>
            <person name="Lee J.H."/>
            <person name="Mock T."/>
            <person name="Rouze P."/>
            <person name="Simmons M.P."/>
            <person name="Aerts A.L."/>
            <person name="Allen A.E."/>
            <person name="Cuvelier M.L."/>
            <person name="Derelle E."/>
            <person name="Everett M.V."/>
            <person name="Foulon E."/>
            <person name="Grimwood J."/>
            <person name="Gundlach H."/>
            <person name="Henrissat B."/>
            <person name="Napoli C."/>
            <person name="McDonald S.M."/>
            <person name="Parker M.S."/>
            <person name="Rombauts S."/>
            <person name="Salamov A."/>
            <person name="Von Dassow P."/>
            <person name="Badger J.H."/>
            <person name="Coutinho P.M."/>
            <person name="Demir E."/>
            <person name="Dubchak I."/>
            <person name="Gentemann C."/>
            <person name="Eikrem W."/>
            <person name="Gready J.E."/>
            <person name="John U."/>
            <person name="Lanier W."/>
            <person name="Lindquist E.A."/>
            <person name="Lucas S."/>
            <person name="Mayer K.F."/>
            <person name="Moreau H."/>
            <person name="Not F."/>
            <person name="Otillar R."/>
            <person name="Panaud O."/>
            <person name="Pangilinan J."/>
            <person name="Paulsen I."/>
            <person name="Piegu B."/>
            <person name="Poliakov A."/>
            <person name="Robbens S."/>
            <person name="Schmutz J."/>
            <person name="Toulza E."/>
            <person name="Wyss T."/>
            <person name="Zelensky A."/>
            <person name="Zhou K."/>
            <person name="Armbrust E.V."/>
            <person name="Bhattacharya D."/>
            <person name="Goodenough U.W."/>
            <person name="Van de Peer Y."/>
            <person name="Grigoriev I.V."/>
        </authorList>
    </citation>
    <scope>NUCLEOTIDE SEQUENCE [LARGE SCALE GENOMIC DNA]</scope>
    <source>
        <strain evidence="3 4">CCMP1545</strain>
    </source>
</reference>
<feature type="region of interest" description="Disordered" evidence="2">
    <location>
        <begin position="79"/>
        <end position="160"/>
    </location>
</feature>
<evidence type="ECO:0000256" key="1">
    <source>
        <dbReference type="SAM" id="Coils"/>
    </source>
</evidence>
<feature type="compositionally biased region" description="Low complexity" evidence="2">
    <location>
        <begin position="201"/>
        <end position="219"/>
    </location>
</feature>
<dbReference type="GeneID" id="9682149"/>
<organism evidence="4">
    <name type="scientific">Micromonas pusilla (strain CCMP1545)</name>
    <name type="common">Picoplanktonic green alga</name>
    <dbReference type="NCBI Taxonomy" id="564608"/>
    <lineage>
        <taxon>Eukaryota</taxon>
        <taxon>Viridiplantae</taxon>
        <taxon>Chlorophyta</taxon>
        <taxon>Mamiellophyceae</taxon>
        <taxon>Mamiellales</taxon>
        <taxon>Mamiellaceae</taxon>
        <taxon>Micromonas</taxon>
    </lineage>
</organism>
<feature type="coiled-coil region" evidence="1">
    <location>
        <begin position="24"/>
        <end position="58"/>
    </location>
</feature>
<accession>C1MND5</accession>
<dbReference type="Proteomes" id="UP000001876">
    <property type="component" value="Unassembled WGS sequence"/>
</dbReference>
<feature type="compositionally biased region" description="Basic residues" evidence="2">
    <location>
        <begin position="139"/>
        <end position="149"/>
    </location>
</feature>
<evidence type="ECO:0000256" key="2">
    <source>
        <dbReference type="SAM" id="MobiDB-lite"/>
    </source>
</evidence>
<evidence type="ECO:0000313" key="4">
    <source>
        <dbReference type="Proteomes" id="UP000001876"/>
    </source>
</evidence>
<feature type="region of interest" description="Disordered" evidence="2">
    <location>
        <begin position="348"/>
        <end position="373"/>
    </location>
</feature>
<proteinExistence type="predicted"/>
<keyword evidence="1" id="KW-0175">Coiled coil</keyword>
<feature type="compositionally biased region" description="Basic and acidic residues" evidence="2">
    <location>
        <begin position="353"/>
        <end position="373"/>
    </location>
</feature>
<dbReference type="AlphaFoldDB" id="C1MND5"/>
<feature type="compositionally biased region" description="Acidic residues" evidence="2">
    <location>
        <begin position="101"/>
        <end position="117"/>
    </location>
</feature>
<feature type="compositionally biased region" description="Low complexity" evidence="2">
    <location>
        <begin position="429"/>
        <end position="438"/>
    </location>
</feature>
<name>C1MND5_MICPC</name>
<dbReference type="EMBL" id="GG663737">
    <property type="protein sequence ID" value="EEH58730.1"/>
    <property type="molecule type" value="Genomic_DNA"/>
</dbReference>
<feature type="region of interest" description="Disordered" evidence="2">
    <location>
        <begin position="192"/>
        <end position="222"/>
    </location>
</feature>
<feature type="region of interest" description="Disordered" evidence="2">
    <location>
        <begin position="397"/>
        <end position="444"/>
    </location>
</feature>
<feature type="coiled-coil region" evidence="1">
    <location>
        <begin position="164"/>
        <end position="191"/>
    </location>
</feature>
<sequence>MTRGAYAVDFGDGEADKRWIEKKKKIAAERRARKRDELERLAARVRSVEAVAERAATNGDERLCGLLRRLRMARGVAGGVVDESVDGRVNAPASSSSSSSSEEEDEESEEAAAEEDASASASDDSNDDDAFEFDDEHARRRPSRGRRTPPRASPVLRRREDAIVAEIRVELAETKRERDAMRRDLEALRAQVTDRIDRSARPASASSPSQRPSPSSLSRVKQLASLRLEEAERAATVATEVAADHKRETTEARARLRACERARAADRVAADDALRSTRAELKKSQKRASELEDELYAAKDAARIKLKRKDDAIRAIEKDLDDALDRCGRAEALNRDLRRESEALMVETRAASRKCDAQAKETEASNARRESAEHELARLRKWAEAQRKDLESAVRLASGVDVSRSTANWRAKVGGNGKKTAARGRGAGRSKSSSARATMDASRG</sequence>
<dbReference type="KEGG" id="mpp:MICPUCDRAFT_55849"/>
<evidence type="ECO:0000313" key="3">
    <source>
        <dbReference type="EMBL" id="EEH58730.1"/>
    </source>
</evidence>
<gene>
    <name evidence="3" type="ORF">MICPUCDRAFT_55849</name>
</gene>